<reference evidence="1" key="1">
    <citation type="submission" date="2016-06" db="UniProtKB">
        <authorList>
            <consortium name="WormBaseParasite"/>
        </authorList>
    </citation>
    <scope>IDENTIFICATION</scope>
</reference>
<accession>A0A183KWW4</accession>
<proteinExistence type="predicted"/>
<protein>
    <submittedName>
        <fullName evidence="1">Uncharacterized protein</fullName>
    </submittedName>
</protein>
<dbReference type="WBParaSite" id="SCUD_0001956101-mRNA-1">
    <property type="protein sequence ID" value="SCUD_0001956101-mRNA-1"/>
    <property type="gene ID" value="SCUD_0001956101"/>
</dbReference>
<dbReference type="AlphaFoldDB" id="A0A183KWW4"/>
<evidence type="ECO:0000313" key="1">
    <source>
        <dbReference type="WBParaSite" id="SCUD_0001956101-mRNA-1"/>
    </source>
</evidence>
<sequence>MITIASQTPVTLVVHELFELNLELKLFVMNEHVRVIHSLCLLG</sequence>
<organism evidence="1">
    <name type="scientific">Schistosoma curassoni</name>
    <dbReference type="NCBI Taxonomy" id="6186"/>
    <lineage>
        <taxon>Eukaryota</taxon>
        <taxon>Metazoa</taxon>
        <taxon>Spiralia</taxon>
        <taxon>Lophotrochozoa</taxon>
        <taxon>Platyhelminthes</taxon>
        <taxon>Trematoda</taxon>
        <taxon>Digenea</taxon>
        <taxon>Strigeidida</taxon>
        <taxon>Schistosomatoidea</taxon>
        <taxon>Schistosomatidae</taxon>
        <taxon>Schistosoma</taxon>
    </lineage>
</organism>
<name>A0A183KWW4_9TREM</name>